<accession>A0ABX1KP58</accession>
<dbReference type="EMBL" id="JABAEB010000006">
    <property type="protein sequence ID" value="NLQ23429.1"/>
    <property type="molecule type" value="Genomic_DNA"/>
</dbReference>
<reference evidence="1 2" key="1">
    <citation type="submission" date="2020-04" db="EMBL/GenBank/DDBJ databases">
        <title>The first description of lens atrophy caused by putative novel Shewanella sp. that is a new emerging pathogen for cultured rainbow trout?</title>
        <authorList>
            <person name="Saticioglu I.B."/>
            <person name="Duman M."/>
            <person name="Altun S."/>
        </authorList>
    </citation>
    <scope>NUCLEOTIDE SEQUENCE [LARGE SCALE GENOMIC DNA]</scope>
    <source>
        <strain evidence="1 2">S-1</strain>
    </source>
</reference>
<proteinExistence type="predicted"/>
<dbReference type="RefSeq" id="WP_168825213.1">
    <property type="nucleotide sequence ID" value="NZ_JABAEB010000006.1"/>
</dbReference>
<dbReference type="Proteomes" id="UP000527352">
    <property type="component" value="Unassembled WGS sequence"/>
</dbReference>
<keyword evidence="2" id="KW-1185">Reference proteome</keyword>
<protein>
    <submittedName>
        <fullName evidence="1">Uncharacterized protein</fullName>
    </submittedName>
</protein>
<sequence>MGLPVTVYRYTDPGAPQLVNATPSEWINILKKVLVEGYGNKAPLGWTLEFENAAAFKVAFRNSLANGGSGGYFQFWSANGGNTSQQGCYIKCAGDMSAIDVFSKACGLRAATLSNSGKGWEIIGTSRGFYLMQHRTDSPKMLVAANTIFWCYFIGDIHSFYSNDINCFSLISGNNTAGDLPSTPAGSVIGWTTTLSAQLYAVDGVNTSRMYSMTLPFINTSSPAAPFLNDAEVSNLQHNFVMPYLEIAYNSNDASGVPANISTSLPVCRGTAPGMKVSSFVGYGNNNWPVDRIFDGITYILLRSVYNNKLWISTGDWYE</sequence>
<name>A0ABX1KP58_9GAMM</name>
<evidence type="ECO:0000313" key="1">
    <source>
        <dbReference type="EMBL" id="NLQ23429.1"/>
    </source>
</evidence>
<evidence type="ECO:0000313" key="2">
    <source>
        <dbReference type="Proteomes" id="UP000527352"/>
    </source>
</evidence>
<comment type="caution">
    <text evidence="1">The sequence shown here is derived from an EMBL/GenBank/DDBJ whole genome shotgun (WGS) entry which is preliminary data.</text>
</comment>
<gene>
    <name evidence="1" type="ORF">HGO26_11150</name>
</gene>
<organism evidence="1 2">
    <name type="scientific">Shewanella oncorhynchi</name>
    <dbReference type="NCBI Taxonomy" id="2726434"/>
    <lineage>
        <taxon>Bacteria</taxon>
        <taxon>Pseudomonadati</taxon>
        <taxon>Pseudomonadota</taxon>
        <taxon>Gammaproteobacteria</taxon>
        <taxon>Alteromonadales</taxon>
        <taxon>Shewanellaceae</taxon>
        <taxon>Shewanella</taxon>
    </lineage>
</organism>